<dbReference type="EMBL" id="SPUK01000025">
    <property type="protein sequence ID" value="TQV90560.1"/>
    <property type="molecule type" value="Genomic_DNA"/>
</dbReference>
<keyword evidence="2" id="KW-1185">Reference proteome</keyword>
<comment type="caution">
    <text evidence="1">The sequence shown here is derived from an EMBL/GenBank/DDBJ whole genome shotgun (WGS) entry which is preliminary data.</text>
</comment>
<organism evidence="1 2">
    <name type="scientific">Cordyceps javanica</name>
    <dbReference type="NCBI Taxonomy" id="43265"/>
    <lineage>
        <taxon>Eukaryota</taxon>
        <taxon>Fungi</taxon>
        <taxon>Dikarya</taxon>
        <taxon>Ascomycota</taxon>
        <taxon>Pezizomycotina</taxon>
        <taxon>Sordariomycetes</taxon>
        <taxon>Hypocreomycetidae</taxon>
        <taxon>Hypocreales</taxon>
        <taxon>Cordycipitaceae</taxon>
        <taxon>Cordyceps</taxon>
    </lineage>
</organism>
<accession>A0A545UM80</accession>
<evidence type="ECO:0000313" key="1">
    <source>
        <dbReference type="EMBL" id="TQV90560.1"/>
    </source>
</evidence>
<evidence type="ECO:0000313" key="2">
    <source>
        <dbReference type="Proteomes" id="UP000315783"/>
    </source>
</evidence>
<dbReference type="AlphaFoldDB" id="A0A545UM80"/>
<proteinExistence type="predicted"/>
<reference evidence="1 2" key="1">
    <citation type="journal article" date="2019" name="Appl. Microbiol. Biotechnol.">
        <title>Genome sequence of Isaria javanica and comparative genome analysis insights into family S53 peptidase evolution in fungal entomopathogens.</title>
        <authorList>
            <person name="Lin R."/>
            <person name="Zhang X."/>
            <person name="Xin B."/>
            <person name="Zou M."/>
            <person name="Gao Y."/>
            <person name="Qin F."/>
            <person name="Hu Q."/>
            <person name="Xie B."/>
            <person name="Cheng X."/>
        </authorList>
    </citation>
    <scope>NUCLEOTIDE SEQUENCE [LARGE SCALE GENOMIC DNA]</scope>
    <source>
        <strain evidence="1 2">IJ1G</strain>
    </source>
</reference>
<sequence>MSINSSISAGAQLSSAFVIGRIEATLEGVVDALANAGEIKIPFASRRQRSRPGNREQSVVKFPGSSSVEARKFGEHSIPPQELCSSVQLGYS</sequence>
<gene>
    <name evidence="1" type="ORF">IF1G_10712</name>
</gene>
<protein>
    <submittedName>
        <fullName evidence="1">Uncharacterized protein</fullName>
    </submittedName>
</protein>
<name>A0A545UM80_9HYPO</name>
<dbReference type="Proteomes" id="UP000315783">
    <property type="component" value="Unassembled WGS sequence"/>
</dbReference>